<sequence>PFGLKPCASRQDRSVGSWAMFSKVVAYVGDNAIQTDAAAGEAGLRKDCPDLLTESERVIFAFKDRGGAGRDDKFFTTKRILIRNVQGMTGKAVKYQSMPYEAIKAFSVETAGSVLDSDCTLKLQTSGGGETSMDFVKGVDLFAIARHLNAMILVGGSTGADVPGGAPASERVEEADGAGRVGGFLDWLGDDASQIDASRVERQLKQEPRILMDEERVELAFKCGRDSFLFTSRRLLIIDVKGLSGSRVKYLSVLWSSVRAFSVESAGSWLDRDAEMILFTSIKGMPRISQDFRKGKVDLMAVQRYVTDKVLGEDSAPVSQHAVRAAGHADAGSGSLFAWLGDDCRMIDATEVERQYRSDPPILQPSEHVEMAFKGRRDLSLFTNKRFLQVDLKGFAGFKKVDYFSVPWKNVQAFGVRSAGSWMDKDSEMMIWTDINDIFYPPAPDKDSPPPPPIPRKSYIEIDFQKDKVDLMAVQRYLAERCLRSEGGAGPLPPHVPVPPEAMQASPPGAVEGFLNWVGDDARAVDAGEIERKLHSESPVLQRGERVCMAFKSGRDLALLTSKRALLVDVQGFTGKRVEWKSVPYASLRAFSVESAGSWDRDAEFKLFCKTYWVNGAPGSVIKQDLRKGRADIIAIQAFLAAQVFGVDDGSTTAAFGGQVAASPAGIEGFLAWIGDDAHEINPGEVNKTLHESPPILQDDESVDLCFKVGRDMCVFTTKRLLFVDVQGWTGKKVEYMSYPLRYCAGFSVRSAGAVGFVSSAYCSVYTDVPGSAKVKQDLSKTRADIWPIQSMLARKLLR</sequence>
<feature type="domain" description="Bacterial Pleckstrin homology" evidence="1">
    <location>
        <begin position="353"/>
        <end position="479"/>
    </location>
</feature>
<feature type="non-terminal residue" evidence="2">
    <location>
        <position position="1"/>
    </location>
</feature>
<protein>
    <recommendedName>
        <fullName evidence="1">Bacterial Pleckstrin homology domain-containing protein</fullName>
    </recommendedName>
</protein>
<dbReference type="CDD" id="cd13225">
    <property type="entry name" value="PH-like_bacteria"/>
    <property type="match status" value="3"/>
</dbReference>
<proteinExistence type="predicted"/>
<dbReference type="Gene3D" id="2.30.29.50">
    <property type="entry name" value="Bacterial Pleckstrin homology domain"/>
    <property type="match status" value="5"/>
</dbReference>
<dbReference type="Pfam" id="PF08000">
    <property type="entry name" value="bPH_1"/>
    <property type="match status" value="5"/>
</dbReference>
<dbReference type="SUPFAM" id="SSF50729">
    <property type="entry name" value="PH domain-like"/>
    <property type="match status" value="5"/>
</dbReference>
<keyword evidence="3" id="KW-1185">Reference proteome</keyword>
<feature type="domain" description="Bacterial Pleckstrin homology" evidence="1">
    <location>
        <begin position="685"/>
        <end position="755"/>
    </location>
</feature>
<comment type="caution">
    <text evidence="2">The sequence shown here is derived from an EMBL/GenBank/DDBJ whole genome shotgun (WGS) entry which is preliminary data.</text>
</comment>
<dbReference type="PANTHER" id="PTHR35796:SF3">
    <property type="entry name" value="BHLH DOMAIN-CONTAINING PROTEIN"/>
    <property type="match status" value="1"/>
</dbReference>
<dbReference type="EMBL" id="CAUYUJ010015493">
    <property type="protein sequence ID" value="CAK0854636.1"/>
    <property type="molecule type" value="Genomic_DNA"/>
</dbReference>
<dbReference type="Proteomes" id="UP001189429">
    <property type="component" value="Unassembled WGS sequence"/>
</dbReference>
<feature type="domain" description="Bacterial Pleckstrin homology" evidence="1">
    <location>
        <begin position="536"/>
        <end position="642"/>
    </location>
</feature>
<accession>A0ABN9U803</accession>
<evidence type="ECO:0000313" key="2">
    <source>
        <dbReference type="EMBL" id="CAK0854636.1"/>
    </source>
</evidence>
<reference evidence="2" key="1">
    <citation type="submission" date="2023-10" db="EMBL/GenBank/DDBJ databases">
        <authorList>
            <person name="Chen Y."/>
            <person name="Shah S."/>
            <person name="Dougan E. K."/>
            <person name="Thang M."/>
            <person name="Chan C."/>
        </authorList>
    </citation>
    <scope>NUCLEOTIDE SEQUENCE [LARGE SCALE GENOMIC DNA]</scope>
</reference>
<feature type="domain" description="Bacterial Pleckstrin homology" evidence="1">
    <location>
        <begin position="192"/>
        <end position="307"/>
    </location>
</feature>
<gene>
    <name evidence="2" type="ORF">PCOR1329_LOCUS45660</name>
</gene>
<name>A0ABN9U803_9DINO</name>
<dbReference type="InterPro" id="IPR012544">
    <property type="entry name" value="PHb"/>
</dbReference>
<evidence type="ECO:0000259" key="1">
    <source>
        <dbReference type="Pfam" id="PF08000"/>
    </source>
</evidence>
<dbReference type="InterPro" id="IPR037063">
    <property type="entry name" value="PHb_sf"/>
</dbReference>
<feature type="domain" description="Bacterial Pleckstrin homology" evidence="1">
    <location>
        <begin position="41"/>
        <end position="151"/>
    </location>
</feature>
<evidence type="ECO:0000313" key="3">
    <source>
        <dbReference type="Proteomes" id="UP001189429"/>
    </source>
</evidence>
<dbReference type="PANTHER" id="PTHR35796">
    <property type="entry name" value="HYPOTHETICAL CYTOSOLIC PROTEIN"/>
    <property type="match status" value="1"/>
</dbReference>
<organism evidence="2 3">
    <name type="scientific">Prorocentrum cordatum</name>
    <dbReference type="NCBI Taxonomy" id="2364126"/>
    <lineage>
        <taxon>Eukaryota</taxon>
        <taxon>Sar</taxon>
        <taxon>Alveolata</taxon>
        <taxon>Dinophyceae</taxon>
        <taxon>Prorocentrales</taxon>
        <taxon>Prorocentraceae</taxon>
        <taxon>Prorocentrum</taxon>
    </lineage>
</organism>